<reference evidence="1" key="1">
    <citation type="submission" date="2020-05" db="EMBL/GenBank/DDBJ databases">
        <authorList>
            <person name="Chiriac C."/>
            <person name="Salcher M."/>
            <person name="Ghai R."/>
            <person name="Kavagutti S V."/>
        </authorList>
    </citation>
    <scope>NUCLEOTIDE SEQUENCE</scope>
</reference>
<dbReference type="AlphaFoldDB" id="A0A6J7QDE6"/>
<name>A0A6J7QDE6_9ZZZZ</name>
<sequence>MDECATGVVRGGAQRQAKDGGFHRLRIDASDIRSHRRGVLLTQCPKKVNFGGGGALHELRVHV</sequence>
<accession>A0A6J7QDE6</accession>
<protein>
    <submittedName>
        <fullName evidence="1">Unannotated protein</fullName>
    </submittedName>
</protein>
<proteinExistence type="predicted"/>
<organism evidence="1">
    <name type="scientific">freshwater metagenome</name>
    <dbReference type="NCBI Taxonomy" id="449393"/>
    <lineage>
        <taxon>unclassified sequences</taxon>
        <taxon>metagenomes</taxon>
        <taxon>ecological metagenomes</taxon>
    </lineage>
</organism>
<evidence type="ECO:0000313" key="1">
    <source>
        <dbReference type="EMBL" id="CAB5015780.1"/>
    </source>
</evidence>
<dbReference type="EMBL" id="CAFBPA010000227">
    <property type="protein sequence ID" value="CAB5015780.1"/>
    <property type="molecule type" value="Genomic_DNA"/>
</dbReference>
<gene>
    <name evidence="1" type="ORF">UFOPK4043_01306</name>
</gene>